<dbReference type="Proteomes" id="UP000473091">
    <property type="component" value="Unassembled WGS sequence"/>
</dbReference>
<reference evidence="1 2" key="2">
    <citation type="submission" date="2020-03" db="EMBL/GenBank/DDBJ databases">
        <title>Investigating the evolutionary divergence of the Butyrivibrio group.</title>
        <authorList>
            <person name="Skvortsov T."/>
            <person name="Santos F.G."/>
            <person name="Ting K.S."/>
            <person name="Creevey C.J."/>
        </authorList>
    </citation>
    <scope>NUCLEOTIDE SEQUENCE [LARGE SCALE GENOMIC DNA]</scope>
    <source>
        <strain evidence="1 2">MZ8</strain>
    </source>
</reference>
<dbReference type="EMBL" id="VTVE01000002">
    <property type="protein sequence ID" value="NEX01673.1"/>
    <property type="molecule type" value="Genomic_DNA"/>
</dbReference>
<evidence type="ECO:0000313" key="2">
    <source>
        <dbReference type="Proteomes" id="UP000473091"/>
    </source>
</evidence>
<reference evidence="1 2" key="1">
    <citation type="submission" date="2019-09" db="EMBL/GenBank/DDBJ databases">
        <authorList>
            <person name="Pidcock S.E."/>
            <person name="Huws S.A."/>
        </authorList>
    </citation>
    <scope>NUCLEOTIDE SEQUENCE [LARGE SCALE GENOMIC DNA]</scope>
    <source>
        <strain evidence="1 2">MZ8</strain>
    </source>
</reference>
<sequence length="129" mass="15464">MKKGIFWWNIVYIDDWSFIRLIPVMVECDINGNPIEDVVFSSKSGENFNHKIEWKKQKDSNKYQYNYFPRGRVEIKNGKVRIFANPIVFEDNESKELIIKIFELHDVADKINWISDNSSHYQYVQELNL</sequence>
<accession>A0A6M0LIA6</accession>
<name>A0A6M0LIA6_PSEXY</name>
<proteinExistence type="predicted"/>
<organism evidence="1 2">
    <name type="scientific">Pseudobutyrivibrio xylanivorans</name>
    <dbReference type="NCBI Taxonomy" id="185007"/>
    <lineage>
        <taxon>Bacteria</taxon>
        <taxon>Bacillati</taxon>
        <taxon>Bacillota</taxon>
        <taxon>Clostridia</taxon>
        <taxon>Lachnospirales</taxon>
        <taxon>Lachnospiraceae</taxon>
        <taxon>Pseudobutyrivibrio</taxon>
    </lineage>
</organism>
<evidence type="ECO:0000313" key="1">
    <source>
        <dbReference type="EMBL" id="NEX01673.1"/>
    </source>
</evidence>
<dbReference type="RefSeq" id="WP_090487823.1">
    <property type="nucleotide sequence ID" value="NZ_VTVE01000002.1"/>
</dbReference>
<protein>
    <submittedName>
        <fullName evidence="1">Uncharacterized protein</fullName>
    </submittedName>
</protein>
<comment type="caution">
    <text evidence="1">The sequence shown here is derived from an EMBL/GenBank/DDBJ whole genome shotgun (WGS) entry which is preliminary data.</text>
</comment>
<dbReference type="AlphaFoldDB" id="A0A6M0LIA6"/>
<gene>
    <name evidence="1" type="ORF">F0Q01_07260</name>
</gene>